<keyword evidence="2" id="KW-0430">Lectin</keyword>
<dbReference type="STRING" id="8496.A0A151MRC5"/>
<sequence>MSEEVTYADLRFMTLEQPRKQELHGANTKDAPTPSPYWRIVAVILGIFCLGFMATAGVLVVKFTQVSHLMSEREVQENLTQQLELLQAQNLNLSETLEQLASSRGHTCTPCPENWLQHGENCYYYFAEWKTWQESEALCSSLDSRFLKIESKKELDFVMKSAQLYSFNSFWIGLSHNGAGQPWLWEDGTPFSSDLFHIPEASSTSSLICVWIQGTNVNTAECSDYKFCICEKMVNPAGIGQKGLSDR</sequence>
<keyword evidence="4" id="KW-1133">Transmembrane helix</keyword>
<dbReference type="InterPro" id="IPR042808">
    <property type="entry name" value="CLEC7A"/>
</dbReference>
<dbReference type="Proteomes" id="UP000050525">
    <property type="component" value="Unassembled WGS sequence"/>
</dbReference>
<evidence type="ECO:0000256" key="3">
    <source>
        <dbReference type="SAM" id="Coils"/>
    </source>
</evidence>
<evidence type="ECO:0000259" key="5">
    <source>
        <dbReference type="PROSITE" id="PS50041"/>
    </source>
</evidence>
<keyword evidence="3" id="KW-0175">Coiled coil</keyword>
<dbReference type="PANTHER" id="PTHR47218">
    <property type="entry name" value="C-TYPE LECTIN DOMAIN FAMILY 7 MEMBER A"/>
    <property type="match status" value="1"/>
</dbReference>
<evidence type="ECO:0000256" key="2">
    <source>
        <dbReference type="ARBA" id="ARBA00022734"/>
    </source>
</evidence>
<evidence type="ECO:0000313" key="7">
    <source>
        <dbReference type="Proteomes" id="UP000050525"/>
    </source>
</evidence>
<dbReference type="InterPro" id="IPR001304">
    <property type="entry name" value="C-type_lectin-like"/>
</dbReference>
<accession>A0A151MRC5</accession>
<dbReference type="GO" id="GO:0001872">
    <property type="term" value="F:(1-&gt;3)-beta-D-glucan binding"/>
    <property type="evidence" value="ECO:0007669"/>
    <property type="project" value="InterPro"/>
</dbReference>
<dbReference type="GO" id="GO:0071226">
    <property type="term" value="P:cellular response to molecule of fungal origin"/>
    <property type="evidence" value="ECO:0007669"/>
    <property type="project" value="InterPro"/>
</dbReference>
<dbReference type="SMART" id="SM00034">
    <property type="entry name" value="CLECT"/>
    <property type="match status" value="1"/>
</dbReference>
<evidence type="ECO:0000256" key="4">
    <source>
        <dbReference type="SAM" id="Phobius"/>
    </source>
</evidence>
<dbReference type="eggNOG" id="KOG4297">
    <property type="taxonomic scope" value="Eukaryota"/>
</dbReference>
<proteinExistence type="predicted"/>
<feature type="transmembrane region" description="Helical" evidence="4">
    <location>
        <begin position="37"/>
        <end position="61"/>
    </location>
</feature>
<keyword evidence="6" id="KW-0449">Lipoprotein</keyword>
<comment type="caution">
    <text evidence="6">The sequence shown here is derived from an EMBL/GenBank/DDBJ whole genome shotgun (WGS) entry which is preliminary data.</text>
</comment>
<dbReference type="PANTHER" id="PTHR47218:SF2">
    <property type="entry name" value="C-TYPE LECTIN DOMAIN-CONTAINING PROTEIN"/>
    <property type="match status" value="1"/>
</dbReference>
<keyword evidence="7" id="KW-1185">Reference proteome</keyword>
<dbReference type="GO" id="GO:0016020">
    <property type="term" value="C:membrane"/>
    <property type="evidence" value="ECO:0007669"/>
    <property type="project" value="UniProtKB-SubCell"/>
</dbReference>
<dbReference type="SUPFAM" id="SSF56436">
    <property type="entry name" value="C-type lectin-like"/>
    <property type="match status" value="1"/>
</dbReference>
<organism evidence="6 7">
    <name type="scientific">Alligator mississippiensis</name>
    <name type="common">American alligator</name>
    <dbReference type="NCBI Taxonomy" id="8496"/>
    <lineage>
        <taxon>Eukaryota</taxon>
        <taxon>Metazoa</taxon>
        <taxon>Chordata</taxon>
        <taxon>Craniata</taxon>
        <taxon>Vertebrata</taxon>
        <taxon>Euteleostomi</taxon>
        <taxon>Archelosauria</taxon>
        <taxon>Archosauria</taxon>
        <taxon>Crocodylia</taxon>
        <taxon>Alligatoridae</taxon>
        <taxon>Alligatorinae</taxon>
        <taxon>Alligator</taxon>
    </lineage>
</organism>
<dbReference type="AlphaFoldDB" id="A0A151MRC5"/>
<dbReference type="InterPro" id="IPR016187">
    <property type="entry name" value="CTDL_fold"/>
</dbReference>
<dbReference type="Pfam" id="PF00059">
    <property type="entry name" value="Lectin_C"/>
    <property type="match status" value="1"/>
</dbReference>
<evidence type="ECO:0000313" key="6">
    <source>
        <dbReference type="EMBL" id="KYO27088.1"/>
    </source>
</evidence>
<keyword evidence="4" id="KW-0812">Transmembrane</keyword>
<comment type="subcellular location">
    <subcellularLocation>
        <location evidence="1">Membrane</location>
        <topology evidence="1">Single-pass membrane protein</topology>
    </subcellularLocation>
</comment>
<protein>
    <submittedName>
        <fullName evidence="6">Oxidized low-density lipoprotein receptor 1 isoform B</fullName>
    </submittedName>
</protein>
<feature type="coiled-coil region" evidence="3">
    <location>
        <begin position="69"/>
        <end position="103"/>
    </location>
</feature>
<feature type="domain" description="C-type lectin" evidence="5">
    <location>
        <begin position="118"/>
        <end position="231"/>
    </location>
</feature>
<evidence type="ECO:0000256" key="1">
    <source>
        <dbReference type="ARBA" id="ARBA00004167"/>
    </source>
</evidence>
<gene>
    <name evidence="6" type="primary">OLR1</name>
    <name evidence="6" type="ORF">Y1Q_0018176</name>
</gene>
<name>A0A151MRC5_ALLMI</name>
<keyword evidence="4" id="KW-0472">Membrane</keyword>
<dbReference type="PROSITE" id="PS50041">
    <property type="entry name" value="C_TYPE_LECTIN_2"/>
    <property type="match status" value="1"/>
</dbReference>
<keyword evidence="6" id="KW-0675">Receptor</keyword>
<dbReference type="InterPro" id="IPR033992">
    <property type="entry name" value="NKR-like_CTLD"/>
</dbReference>
<dbReference type="CDD" id="cd03593">
    <property type="entry name" value="CLECT_NK_receptors_like"/>
    <property type="match status" value="1"/>
</dbReference>
<dbReference type="Gene3D" id="3.10.100.10">
    <property type="entry name" value="Mannose-Binding Protein A, subunit A"/>
    <property type="match status" value="1"/>
</dbReference>
<dbReference type="InterPro" id="IPR016186">
    <property type="entry name" value="C-type_lectin-like/link_sf"/>
</dbReference>
<reference evidence="6 7" key="1">
    <citation type="journal article" date="2012" name="Genome Biol.">
        <title>Sequencing three crocodilian genomes to illuminate the evolution of archosaurs and amniotes.</title>
        <authorList>
            <person name="St John J.A."/>
            <person name="Braun E.L."/>
            <person name="Isberg S.R."/>
            <person name="Miles L.G."/>
            <person name="Chong A.Y."/>
            <person name="Gongora J."/>
            <person name="Dalzell P."/>
            <person name="Moran C."/>
            <person name="Bed'hom B."/>
            <person name="Abzhanov A."/>
            <person name="Burgess S.C."/>
            <person name="Cooksey A.M."/>
            <person name="Castoe T.A."/>
            <person name="Crawford N.G."/>
            <person name="Densmore L.D."/>
            <person name="Drew J.C."/>
            <person name="Edwards S.V."/>
            <person name="Faircloth B.C."/>
            <person name="Fujita M.K."/>
            <person name="Greenwold M.J."/>
            <person name="Hoffmann F.G."/>
            <person name="Howard J.M."/>
            <person name="Iguchi T."/>
            <person name="Janes D.E."/>
            <person name="Khan S.Y."/>
            <person name="Kohno S."/>
            <person name="de Koning A.J."/>
            <person name="Lance S.L."/>
            <person name="McCarthy F.M."/>
            <person name="McCormack J.E."/>
            <person name="Merchant M.E."/>
            <person name="Peterson D.G."/>
            <person name="Pollock D.D."/>
            <person name="Pourmand N."/>
            <person name="Raney B.J."/>
            <person name="Roessler K.A."/>
            <person name="Sanford J.R."/>
            <person name="Sawyer R.H."/>
            <person name="Schmidt C.J."/>
            <person name="Triplett E.W."/>
            <person name="Tuberville T.D."/>
            <person name="Venegas-Anaya M."/>
            <person name="Howard J.T."/>
            <person name="Jarvis E.D."/>
            <person name="Guillette L.J.Jr."/>
            <person name="Glenn T.C."/>
            <person name="Green R.E."/>
            <person name="Ray D.A."/>
        </authorList>
    </citation>
    <scope>NUCLEOTIDE SEQUENCE [LARGE SCALE GENOMIC DNA]</scope>
    <source>
        <strain evidence="6">KSC_2009_1</strain>
    </source>
</reference>
<dbReference type="EMBL" id="AKHW03005399">
    <property type="protein sequence ID" value="KYO27088.1"/>
    <property type="molecule type" value="Genomic_DNA"/>
</dbReference>